<keyword evidence="2" id="KW-1185">Reference proteome</keyword>
<protein>
    <recommendedName>
        <fullName evidence="3">Fungal lipase-like domain-containing protein</fullName>
    </recommendedName>
</protein>
<dbReference type="RefSeq" id="WP_202824639.1">
    <property type="nucleotide sequence ID" value="NZ_JAEUXJ010000002.1"/>
</dbReference>
<sequence length="240" mass="25222">MYDLLGLARIADDVYGDASNSVMLKDWHTDHLQDLHENDNFRVRAYWRAKGRIACVCFRGTANGKDAVVADLGGIGLGLNALAMKLNDAVEFTANVARRTEVCWLTGHSLGGAFAQLVGAICQMPAVTWNAPGALALLNQMSGNPIRALVGGAGSAGASVLASLASFGLGGQVVSYFNKAAAGMGNDAFPPVANFRGNMDPVSLLGVHIGTPVQTIDCPTQLPHPHSMLPLIAALERRKT</sequence>
<dbReference type="Pfam" id="PF26363">
    <property type="entry name" value="Phospholipase-like"/>
    <property type="match status" value="1"/>
</dbReference>
<proteinExistence type="predicted"/>
<evidence type="ECO:0008006" key="3">
    <source>
        <dbReference type="Google" id="ProtNLM"/>
    </source>
</evidence>
<reference evidence="1 2" key="1">
    <citation type="submission" date="2021-01" db="EMBL/GenBank/DDBJ databases">
        <title>Belnapia mucosa sp. nov. and Belnapia arida sp. nov., isolated from the Tabernas Desert (Almeria, Spain).</title>
        <authorList>
            <person name="Molina-Menor E."/>
            <person name="Vidal-Verdu A."/>
            <person name="Calonge A."/>
            <person name="Satari L."/>
            <person name="Pereto Magraner J."/>
            <person name="Porcar Miralles M."/>
        </authorList>
    </citation>
    <scope>NUCLEOTIDE SEQUENCE [LARGE SCALE GENOMIC DNA]</scope>
    <source>
        <strain evidence="1 2">T6</strain>
    </source>
</reference>
<accession>A0ABS1UZL5</accession>
<gene>
    <name evidence="1" type="ORF">JMJ55_06190</name>
</gene>
<name>A0ABS1UZL5_9PROT</name>
<evidence type="ECO:0000313" key="1">
    <source>
        <dbReference type="EMBL" id="MBL6454905.1"/>
    </source>
</evidence>
<dbReference type="SUPFAM" id="SSF53474">
    <property type="entry name" value="alpha/beta-Hydrolases"/>
    <property type="match status" value="1"/>
</dbReference>
<dbReference type="Gene3D" id="3.40.50.1820">
    <property type="entry name" value="alpha/beta hydrolase"/>
    <property type="match status" value="1"/>
</dbReference>
<dbReference type="InterPro" id="IPR029058">
    <property type="entry name" value="AB_hydrolase_fold"/>
</dbReference>
<dbReference type="EMBL" id="JAEUXJ010000002">
    <property type="protein sequence ID" value="MBL6454905.1"/>
    <property type="molecule type" value="Genomic_DNA"/>
</dbReference>
<comment type="caution">
    <text evidence="1">The sequence shown here is derived from an EMBL/GenBank/DDBJ whole genome shotgun (WGS) entry which is preliminary data.</text>
</comment>
<organism evidence="1 2">
    <name type="scientific">Belnapia mucosa</name>
    <dbReference type="NCBI Taxonomy" id="2804532"/>
    <lineage>
        <taxon>Bacteria</taxon>
        <taxon>Pseudomonadati</taxon>
        <taxon>Pseudomonadota</taxon>
        <taxon>Alphaproteobacteria</taxon>
        <taxon>Acetobacterales</taxon>
        <taxon>Roseomonadaceae</taxon>
        <taxon>Belnapia</taxon>
    </lineage>
</organism>
<dbReference type="Proteomes" id="UP000606490">
    <property type="component" value="Unassembled WGS sequence"/>
</dbReference>
<evidence type="ECO:0000313" key="2">
    <source>
        <dbReference type="Proteomes" id="UP000606490"/>
    </source>
</evidence>